<dbReference type="SMART" id="SM00320">
    <property type="entry name" value="WD40"/>
    <property type="match status" value="6"/>
</dbReference>
<accession>A0A6A4WL94</accession>
<evidence type="ECO:0000256" key="4">
    <source>
        <dbReference type="SAM" id="Coils"/>
    </source>
</evidence>
<evidence type="ECO:0000313" key="7">
    <source>
        <dbReference type="Proteomes" id="UP000440578"/>
    </source>
</evidence>
<feature type="compositionally biased region" description="Acidic residues" evidence="5">
    <location>
        <begin position="1119"/>
        <end position="1131"/>
    </location>
</feature>
<dbReference type="InterPro" id="IPR036322">
    <property type="entry name" value="WD40_repeat_dom_sf"/>
</dbReference>
<feature type="region of interest" description="Disordered" evidence="5">
    <location>
        <begin position="826"/>
        <end position="848"/>
    </location>
</feature>
<evidence type="ECO:0000256" key="3">
    <source>
        <dbReference type="PROSITE-ProRule" id="PRU00221"/>
    </source>
</evidence>
<dbReference type="PROSITE" id="PS50294">
    <property type="entry name" value="WD_REPEATS_REGION"/>
    <property type="match status" value="1"/>
</dbReference>
<dbReference type="OrthoDB" id="338622at2759"/>
<sequence>MSLGPSLIVPVTLWGRHPPTHRISSLYLTPDQRTLVTGCTDGQIVTWTVQPGTLEINPYMMLVGHTARVVCLSDGLLHTNHKYLVSSAVNGEMCVWDLQEGQCIETVKMSFIHRQISAYQPAHASDVLLYCCGEYADIAVVHPLTLEVVYWLSSKVNSNWVTSLHIFRPRAVTDDIVMAINTDSVVKIWTLPGFDEVQSPADIIYENESKRIRCSSVHFLKCCSFNPRTVLVVSSALWQIYDASDFSLLCTSSEEDCESWTRGEFLAADRVIVWADSGHAYIYKLPPNCIPSHDQFHSREADEPFLYCILSSPDRQELFCPPVSIHTELVGEPGQQVLVRGDCLGQVALWRLPQLTSTHIQQLMERQGEYQSPELPPTVLWSIERAWRTMKPQPVGILDQLESAEGGAPRLTSSIYLPLQEGRLVCGREDGTIIIVSATHTVMLHLLHGKHQSYDNWPVHQILSGHRGPVTALLFPHLSHSRYQISHLVSGGEDFSVCLWDLINGALLHRFVVQAGIVLQLHVPPESVSPRMQQCICSVAADYSVALLSLKERKCLMLASRHLFPVTTVKWRPLDDFLVVATEDGSVSVWQMETGHLDRVVHGTTAQEVLSACDEHMTVSTSEGGMANPAVHFFRGLRHRNLSAIRHAAKRGLQQLQNSLGNQGQNGPDKPRAYSLMVQGLRTSPSDPDAHVLFFDIESLIVDLLTEAYSQMTTEQLEEHGLIQLSEYQRVLQLTQSESPDAQQKITGYLSRMKELKEQSEAIRDQLKERAEGSEDLRKLKSRAQVARTKLEEKIKHEMEDNPDAAGILARVKEGAETMGGIIHAKAGGVTPKGAGEEHKDSDGELEGRSRIHLGQTENQTMEICQLLLSLIHAWGVDAEIDRLCESKLGMLRPKHPVCYGLISKHGFVSLLLPTFLGGPASAAMSAPLAERTVTFTRRTHWELSCALTSNHLLAVIALADTLMSMNNTSFMSETERRKRLQKQLTRSLSQSNQTPNKSQEGLVELQANFWAQVREGWSKMATLHCVQFPERLDASGVVLKKPLVEMLARRWQDRCIEIRQAAQALLLAELRRLSPRSLKALVDWWAPMLPSYGEASSAAPAPASAAPLNDEHDHTDGEPDDYGAEDQMEEEAARRAAANAAEVRRKQATAIILLGVIGAEFGQAVSGGGGRAHGVEGFGLGPLALRTSQALAHLLLAPPTAKLPAHTPLRRAAIDLIGRGFAQWEPHIDASRVLLAMLELCCEADGMAPSMTYGLPLAAAADTARTARHAVALIATARPQVFVTTMAREVARYNSLQQNAQSINVVVHHSVLMRAKPEILRVISLLIEKSHNELVKFLIELTDILLHCLDPGHLRQRPLQEVFPVVGRFHQITHCTSSRRVAVGTANGTLAIYDLRQTNKTQQLHAHTKAITACSFSPDGKFLASYSTGENKISFWQTSAGMFGLGHSQTRCVKTYSTPPLPEIVRMNPPRQSRLVWVANKTVTLLLSDGTEQRYNV</sequence>
<evidence type="ECO:0000256" key="5">
    <source>
        <dbReference type="SAM" id="MobiDB-lite"/>
    </source>
</evidence>
<evidence type="ECO:0000256" key="1">
    <source>
        <dbReference type="ARBA" id="ARBA00022574"/>
    </source>
</evidence>
<dbReference type="SUPFAM" id="SSF50978">
    <property type="entry name" value="WD40 repeat-like"/>
    <property type="match status" value="1"/>
</dbReference>
<comment type="caution">
    <text evidence="6">The sequence shown here is derived from an EMBL/GenBank/DDBJ whole genome shotgun (WGS) entry which is preliminary data.</text>
</comment>
<keyword evidence="4" id="KW-0175">Coiled coil</keyword>
<keyword evidence="1 3" id="KW-0853">WD repeat</keyword>
<feature type="coiled-coil region" evidence="4">
    <location>
        <begin position="746"/>
        <end position="794"/>
    </location>
</feature>
<dbReference type="InterPro" id="IPR015943">
    <property type="entry name" value="WD40/YVTN_repeat-like_dom_sf"/>
</dbReference>
<dbReference type="InterPro" id="IPR001680">
    <property type="entry name" value="WD40_rpt"/>
</dbReference>
<evidence type="ECO:0000313" key="6">
    <source>
        <dbReference type="EMBL" id="KAF0302978.1"/>
    </source>
</evidence>
<feature type="repeat" description="WD" evidence="3">
    <location>
        <begin position="463"/>
        <end position="510"/>
    </location>
</feature>
<keyword evidence="2" id="KW-0677">Repeat</keyword>
<dbReference type="InterPro" id="IPR011047">
    <property type="entry name" value="Quinoprotein_ADH-like_sf"/>
</dbReference>
<feature type="repeat" description="WD" evidence="3">
    <location>
        <begin position="23"/>
        <end position="57"/>
    </location>
</feature>
<dbReference type="Pfam" id="PF00400">
    <property type="entry name" value="WD40"/>
    <property type="match status" value="5"/>
</dbReference>
<name>A0A6A4WL94_AMPAM</name>
<feature type="compositionally biased region" description="Low complexity" evidence="5">
    <location>
        <begin position="1097"/>
        <end position="1108"/>
    </location>
</feature>
<dbReference type="InterPro" id="IPR019775">
    <property type="entry name" value="WD40_repeat_CS"/>
</dbReference>
<dbReference type="PANTHER" id="PTHR44099">
    <property type="entry name" value="RABCONNECTIN-3B, ISOFORM A"/>
    <property type="match status" value="1"/>
</dbReference>
<feature type="compositionally biased region" description="Basic and acidic residues" evidence="5">
    <location>
        <begin position="835"/>
        <end position="848"/>
    </location>
</feature>
<feature type="repeat" description="WD" evidence="3">
    <location>
        <begin position="559"/>
        <end position="600"/>
    </location>
</feature>
<dbReference type="SUPFAM" id="SSF50998">
    <property type="entry name" value="Quinoprotein alcohol dehydrogenase-like"/>
    <property type="match status" value="1"/>
</dbReference>
<dbReference type="GO" id="GO:0005737">
    <property type="term" value="C:cytoplasm"/>
    <property type="evidence" value="ECO:0007669"/>
    <property type="project" value="TreeGrafter"/>
</dbReference>
<dbReference type="Gene3D" id="2.130.10.10">
    <property type="entry name" value="YVTN repeat-like/Quinoprotein amine dehydrogenase"/>
    <property type="match status" value="3"/>
</dbReference>
<organism evidence="6 7">
    <name type="scientific">Amphibalanus amphitrite</name>
    <name type="common">Striped barnacle</name>
    <name type="synonym">Balanus amphitrite</name>
    <dbReference type="NCBI Taxonomy" id="1232801"/>
    <lineage>
        <taxon>Eukaryota</taxon>
        <taxon>Metazoa</taxon>
        <taxon>Ecdysozoa</taxon>
        <taxon>Arthropoda</taxon>
        <taxon>Crustacea</taxon>
        <taxon>Multicrustacea</taxon>
        <taxon>Cirripedia</taxon>
        <taxon>Thoracica</taxon>
        <taxon>Thoracicalcarea</taxon>
        <taxon>Balanomorpha</taxon>
        <taxon>Balanoidea</taxon>
        <taxon>Balanidae</taxon>
        <taxon>Amphibalaninae</taxon>
        <taxon>Amphibalanus</taxon>
    </lineage>
</organism>
<proteinExistence type="predicted"/>
<dbReference type="PROSITE" id="PS00678">
    <property type="entry name" value="WD_REPEATS_1"/>
    <property type="match status" value="1"/>
</dbReference>
<reference evidence="6 7" key="1">
    <citation type="submission" date="2019-07" db="EMBL/GenBank/DDBJ databases">
        <title>Draft genome assembly of a fouling barnacle, Amphibalanus amphitrite (Darwin, 1854): The first reference genome for Thecostraca.</title>
        <authorList>
            <person name="Kim W."/>
        </authorList>
    </citation>
    <scope>NUCLEOTIDE SEQUENCE [LARGE SCALE GENOMIC DNA]</scope>
    <source>
        <strain evidence="6">SNU_AA5</strain>
        <tissue evidence="6">Soma without cirri and trophi</tissue>
    </source>
</reference>
<evidence type="ECO:0000256" key="2">
    <source>
        <dbReference type="ARBA" id="ARBA00022737"/>
    </source>
</evidence>
<dbReference type="PANTHER" id="PTHR44099:SF4">
    <property type="entry name" value="RABCONNECTIN-3B, ISOFORM A"/>
    <property type="match status" value="1"/>
</dbReference>
<dbReference type="Proteomes" id="UP000440578">
    <property type="component" value="Unassembled WGS sequence"/>
</dbReference>
<dbReference type="PROSITE" id="PS50082">
    <property type="entry name" value="WD_REPEATS_2"/>
    <property type="match status" value="3"/>
</dbReference>
<gene>
    <name evidence="6" type="primary">WDR7</name>
    <name evidence="6" type="ORF">FJT64_025029</name>
</gene>
<feature type="region of interest" description="Disordered" evidence="5">
    <location>
        <begin position="1097"/>
        <end position="1137"/>
    </location>
</feature>
<dbReference type="SUPFAM" id="SSF117289">
    <property type="entry name" value="Nucleoporin domain"/>
    <property type="match status" value="1"/>
</dbReference>
<keyword evidence="7" id="KW-1185">Reference proteome</keyword>
<protein>
    <submittedName>
        <fullName evidence="6">WD repeat-containing protein 7</fullName>
    </submittedName>
</protein>
<dbReference type="EMBL" id="VIIS01000996">
    <property type="protein sequence ID" value="KAF0302978.1"/>
    <property type="molecule type" value="Genomic_DNA"/>
</dbReference>
<dbReference type="InterPro" id="IPR049916">
    <property type="entry name" value="WDR72-like"/>
</dbReference>